<feature type="region of interest" description="Disordered" evidence="1">
    <location>
        <begin position="136"/>
        <end position="173"/>
    </location>
</feature>
<proteinExistence type="predicted"/>
<accession>A0A0K8S7N6</accession>
<feature type="compositionally biased region" description="Low complexity" evidence="1">
    <location>
        <begin position="288"/>
        <end position="298"/>
    </location>
</feature>
<evidence type="ECO:0000256" key="1">
    <source>
        <dbReference type="SAM" id="MobiDB-lite"/>
    </source>
</evidence>
<dbReference type="EMBL" id="GBRD01017087">
    <property type="protein sequence ID" value="JAG48740.1"/>
    <property type="molecule type" value="Transcribed_RNA"/>
</dbReference>
<feature type="region of interest" description="Disordered" evidence="1">
    <location>
        <begin position="189"/>
        <end position="309"/>
    </location>
</feature>
<organism evidence="2">
    <name type="scientific">Lygus hesperus</name>
    <name type="common">Western plant bug</name>
    <dbReference type="NCBI Taxonomy" id="30085"/>
    <lineage>
        <taxon>Eukaryota</taxon>
        <taxon>Metazoa</taxon>
        <taxon>Ecdysozoa</taxon>
        <taxon>Arthropoda</taxon>
        <taxon>Hexapoda</taxon>
        <taxon>Insecta</taxon>
        <taxon>Pterygota</taxon>
        <taxon>Neoptera</taxon>
        <taxon>Paraneoptera</taxon>
        <taxon>Hemiptera</taxon>
        <taxon>Heteroptera</taxon>
        <taxon>Panheteroptera</taxon>
        <taxon>Cimicomorpha</taxon>
        <taxon>Miridae</taxon>
        <taxon>Mirini</taxon>
        <taxon>Lygus</taxon>
    </lineage>
</organism>
<protein>
    <submittedName>
        <fullName evidence="2">Uncharacterized protein</fullName>
    </submittedName>
</protein>
<sequence length="309" mass="33928">MFNQLKRSLTDLRLHGLNNTKHHKDDYGNVSEGLPVSGEVHEEFPLSCNSHYTTPGSVSPLHSNVILKAHQQGPSSVIPYPTATHTESRCTQCGTKASGDRDIQLRIDRISRQLDALEQSVGNDISLILSLLRQHSKGTKGADTLGDGREQPWTEGRSRLSPVRRSSSVPQNDSLLQAQTRIQELSRLPYPSPMRQGQQGVVIPRRSQSQPVDLSHPPNTRLTEEGPLSPTYVDRSDGSEAWRGLSDLGRRRQLMATTRVTSSEEAEPPPPGPQAPIARLDSLQEMESALVSSRSSLSEGQPDSKSSQV</sequence>
<name>A0A0K8S7N6_LYGHE</name>
<feature type="compositionally biased region" description="Polar residues" evidence="1">
    <location>
        <begin position="299"/>
        <end position="309"/>
    </location>
</feature>
<feature type="compositionally biased region" description="Low complexity" evidence="1">
    <location>
        <begin position="159"/>
        <end position="170"/>
    </location>
</feature>
<dbReference type="AlphaFoldDB" id="A0A0K8S7N6"/>
<feature type="compositionally biased region" description="Basic and acidic residues" evidence="1">
    <location>
        <begin position="146"/>
        <end position="158"/>
    </location>
</feature>
<feature type="compositionally biased region" description="Polar residues" evidence="1">
    <location>
        <begin position="206"/>
        <end position="221"/>
    </location>
</feature>
<evidence type="ECO:0000313" key="2">
    <source>
        <dbReference type="EMBL" id="JAG48740.1"/>
    </source>
</evidence>
<reference evidence="2" key="1">
    <citation type="submission" date="2014-09" db="EMBL/GenBank/DDBJ databases">
        <authorList>
            <person name="Magalhaes I.L.F."/>
            <person name="Oliveira U."/>
            <person name="Santos F.R."/>
            <person name="Vidigal T.H.D.A."/>
            <person name="Brescovit A.D."/>
            <person name="Santos A.J."/>
        </authorList>
    </citation>
    <scope>NUCLEOTIDE SEQUENCE</scope>
</reference>